<dbReference type="OrthoDB" id="2691851at2759"/>
<evidence type="ECO:0000313" key="1">
    <source>
        <dbReference type="EMBL" id="KAF8869844.1"/>
    </source>
</evidence>
<proteinExistence type="predicted"/>
<sequence>MQNYCIASDRDSRRCCALIAITLTSTPSPMSKLHHLLSSLPFFNLKCGNDELTCDFHWKHVLKQFRNTLLWMLKGMTLNGIPISMSTLKFHLVACGMPESTADALLAPNDKQDVILMIKLLHSISLLPPASSTDSPMIQATRRVLHLLGRIYHHLLSAYLDVELSLHDQLVHLSAVAHLILAMYHKDKGDFIPVQTFFDVMSMIKNVHFCVAKTQIDNPEGSFWIILLGTDGLEKVFGKVHTMVGNDTNADQLQLANHIDGTVQCVKILELHPEWGGQARHLNLQRLPSDLSSSDISSKYDHINPRSWKGDIKVSNVVLLGSWSSGCQLAEAELAEVKYPSPLMT</sequence>
<dbReference type="Proteomes" id="UP000724874">
    <property type="component" value="Unassembled WGS sequence"/>
</dbReference>
<accession>A0A9P5N9H8</accession>
<reference evidence="1" key="1">
    <citation type="submission" date="2020-11" db="EMBL/GenBank/DDBJ databases">
        <authorList>
            <consortium name="DOE Joint Genome Institute"/>
            <person name="Ahrendt S."/>
            <person name="Riley R."/>
            <person name="Andreopoulos W."/>
            <person name="LaButti K."/>
            <person name="Pangilinan J."/>
            <person name="Ruiz-duenas F.J."/>
            <person name="Barrasa J.M."/>
            <person name="Sanchez-Garcia M."/>
            <person name="Camarero S."/>
            <person name="Miyauchi S."/>
            <person name="Serrano A."/>
            <person name="Linde D."/>
            <person name="Babiker R."/>
            <person name="Drula E."/>
            <person name="Ayuso-Fernandez I."/>
            <person name="Pacheco R."/>
            <person name="Padilla G."/>
            <person name="Ferreira P."/>
            <person name="Barriuso J."/>
            <person name="Kellner H."/>
            <person name="Castanera R."/>
            <person name="Alfaro M."/>
            <person name="Ramirez L."/>
            <person name="Pisabarro A.G."/>
            <person name="Kuo A."/>
            <person name="Tritt A."/>
            <person name="Lipzen A."/>
            <person name="He G."/>
            <person name="Yan M."/>
            <person name="Ng V."/>
            <person name="Cullen D."/>
            <person name="Martin F."/>
            <person name="Rosso M.-N."/>
            <person name="Henrissat B."/>
            <person name="Hibbett D."/>
            <person name="Martinez A.T."/>
            <person name="Grigoriev I.V."/>
        </authorList>
    </citation>
    <scope>NUCLEOTIDE SEQUENCE</scope>
    <source>
        <strain evidence="1">AH 44721</strain>
    </source>
</reference>
<evidence type="ECO:0000313" key="2">
    <source>
        <dbReference type="Proteomes" id="UP000724874"/>
    </source>
</evidence>
<comment type="caution">
    <text evidence="1">The sequence shown here is derived from an EMBL/GenBank/DDBJ whole genome shotgun (WGS) entry which is preliminary data.</text>
</comment>
<dbReference type="EMBL" id="JADNYJ010000398">
    <property type="protein sequence ID" value="KAF8869844.1"/>
    <property type="molecule type" value="Genomic_DNA"/>
</dbReference>
<keyword evidence="2" id="KW-1185">Reference proteome</keyword>
<gene>
    <name evidence="1" type="ORF">CPB84DRAFT_1693712</name>
</gene>
<dbReference type="AlphaFoldDB" id="A0A9P5N9H8"/>
<name>A0A9P5N9H8_GYMJU</name>
<organism evidence="1 2">
    <name type="scientific">Gymnopilus junonius</name>
    <name type="common">Spectacular rustgill mushroom</name>
    <name type="synonym">Gymnopilus spectabilis subsp. junonius</name>
    <dbReference type="NCBI Taxonomy" id="109634"/>
    <lineage>
        <taxon>Eukaryota</taxon>
        <taxon>Fungi</taxon>
        <taxon>Dikarya</taxon>
        <taxon>Basidiomycota</taxon>
        <taxon>Agaricomycotina</taxon>
        <taxon>Agaricomycetes</taxon>
        <taxon>Agaricomycetidae</taxon>
        <taxon>Agaricales</taxon>
        <taxon>Agaricineae</taxon>
        <taxon>Hymenogastraceae</taxon>
        <taxon>Gymnopilus</taxon>
    </lineage>
</organism>
<protein>
    <submittedName>
        <fullName evidence="1">Uncharacterized protein</fullName>
    </submittedName>
</protein>